<dbReference type="EMBL" id="JAYERP010000001">
    <property type="protein sequence ID" value="MEA3571446.1"/>
    <property type="molecule type" value="Genomic_DNA"/>
</dbReference>
<evidence type="ECO:0000259" key="3">
    <source>
        <dbReference type="Pfam" id="PF02557"/>
    </source>
</evidence>
<evidence type="ECO:0000256" key="2">
    <source>
        <dbReference type="SAM" id="SignalP"/>
    </source>
</evidence>
<dbReference type="InterPro" id="IPR058193">
    <property type="entry name" value="VanY/YodJ_core_dom"/>
</dbReference>
<organism evidence="4 5">
    <name type="scientific">Paenibacillus phoenicis</name>
    <dbReference type="NCBI Taxonomy" id="554117"/>
    <lineage>
        <taxon>Bacteria</taxon>
        <taxon>Bacillati</taxon>
        <taxon>Bacillota</taxon>
        <taxon>Bacilli</taxon>
        <taxon>Bacillales</taxon>
        <taxon>Paenibacillaceae</taxon>
        <taxon>Paenibacillus</taxon>
    </lineage>
</organism>
<dbReference type="RefSeq" id="WP_009223697.1">
    <property type="nucleotide sequence ID" value="NZ_CBCSKM010000001.1"/>
</dbReference>
<feature type="compositionally biased region" description="Low complexity" evidence="1">
    <location>
        <begin position="66"/>
        <end position="101"/>
    </location>
</feature>
<reference evidence="4 5" key="1">
    <citation type="submission" date="2023-12" db="EMBL/GenBank/DDBJ databases">
        <title>Whole genome sequencing of Paenibacillus phoenicis isolated from the Phoenix Mars Lander spacecraft assembly facility.</title>
        <authorList>
            <person name="Garcia A."/>
            <person name="Venkateswaran K."/>
        </authorList>
    </citation>
    <scope>NUCLEOTIDE SEQUENCE [LARGE SCALE GENOMIC DNA]</scope>
    <source>
        <strain evidence="4 5">3PO2SA</strain>
    </source>
</reference>
<feature type="chain" id="PRO_5045804886" evidence="2">
    <location>
        <begin position="29"/>
        <end position="298"/>
    </location>
</feature>
<accession>A0ABU5PNI5</accession>
<feature type="signal peptide" evidence="2">
    <location>
        <begin position="1"/>
        <end position="28"/>
    </location>
</feature>
<sequence>MNSKKGVVTAAMALLLTAVLIAGCGKQAADAPQTPAQNSTNTAAGANNGAGDNAANDTDTMDDQATEGNNAANGGITGNGDSSDSAQAPDGSSDSSGGDRAAMGDPYSVAVLINKQFALPEDYEPKDLVYPDVRFTFKEKIEKRMMRKEAAKALEELFAGAEKDGIYLAGVSAYRSHKTQTALFNRYVEKDGEEVAKTYSAVPGHSEHETGLAIDVSGSDGKCAAESCFGDTKEAAWLADHATEYGFIIRYPKGKEDITGYKYEPWHLRYVGKEIAADIGKRGITLEEYYDAVPVSGQ</sequence>
<dbReference type="Gene3D" id="3.30.1380.10">
    <property type="match status" value="1"/>
</dbReference>
<feature type="domain" description="D-alanyl-D-alanine carboxypeptidase-like core" evidence="3">
    <location>
        <begin position="144"/>
        <end position="273"/>
    </location>
</feature>
<dbReference type="Pfam" id="PF02557">
    <property type="entry name" value="VanY"/>
    <property type="match status" value="1"/>
</dbReference>
<keyword evidence="2" id="KW-0732">Signal</keyword>
<dbReference type="PANTHER" id="PTHR34385">
    <property type="entry name" value="D-ALANYL-D-ALANINE CARBOXYPEPTIDASE"/>
    <property type="match status" value="1"/>
</dbReference>
<name>A0ABU5PNI5_9BACL</name>
<dbReference type="PROSITE" id="PS51257">
    <property type="entry name" value="PROKAR_LIPOPROTEIN"/>
    <property type="match status" value="1"/>
</dbReference>
<dbReference type="CDD" id="cd14852">
    <property type="entry name" value="LD-carboxypeptidase"/>
    <property type="match status" value="1"/>
</dbReference>
<feature type="region of interest" description="Disordered" evidence="1">
    <location>
        <begin position="29"/>
        <end position="101"/>
    </location>
</feature>
<keyword evidence="5" id="KW-1185">Reference proteome</keyword>
<evidence type="ECO:0000313" key="4">
    <source>
        <dbReference type="EMBL" id="MEA3571446.1"/>
    </source>
</evidence>
<evidence type="ECO:0000313" key="5">
    <source>
        <dbReference type="Proteomes" id="UP001292216"/>
    </source>
</evidence>
<dbReference type="SUPFAM" id="SSF55166">
    <property type="entry name" value="Hedgehog/DD-peptidase"/>
    <property type="match status" value="1"/>
</dbReference>
<dbReference type="InterPro" id="IPR003709">
    <property type="entry name" value="VanY-like_core_dom"/>
</dbReference>
<dbReference type="Proteomes" id="UP001292216">
    <property type="component" value="Unassembled WGS sequence"/>
</dbReference>
<feature type="compositionally biased region" description="Low complexity" evidence="1">
    <location>
        <begin position="40"/>
        <end position="58"/>
    </location>
</feature>
<proteinExistence type="predicted"/>
<evidence type="ECO:0000256" key="1">
    <source>
        <dbReference type="SAM" id="MobiDB-lite"/>
    </source>
</evidence>
<protein>
    <submittedName>
        <fullName evidence="4">M15 family metallopeptidase</fullName>
    </submittedName>
</protein>
<dbReference type="InterPro" id="IPR009045">
    <property type="entry name" value="Zn_M74/Hedgehog-like"/>
</dbReference>
<comment type="caution">
    <text evidence="4">The sequence shown here is derived from an EMBL/GenBank/DDBJ whole genome shotgun (WGS) entry which is preliminary data.</text>
</comment>
<gene>
    <name evidence="4" type="ORF">U9M73_15945</name>
</gene>
<dbReference type="InterPro" id="IPR052179">
    <property type="entry name" value="DD-CPase-like"/>
</dbReference>
<dbReference type="PANTHER" id="PTHR34385:SF1">
    <property type="entry name" value="PEPTIDOGLYCAN L-ALANYL-D-GLUTAMATE ENDOPEPTIDASE CWLK"/>
    <property type="match status" value="1"/>
</dbReference>